<dbReference type="GO" id="GO:0043022">
    <property type="term" value="F:ribosome binding"/>
    <property type="evidence" value="ECO:0007669"/>
    <property type="project" value="InterPro"/>
</dbReference>
<dbReference type="Gene3D" id="2.30.30.240">
    <property type="entry name" value="PRC-barrel domain"/>
    <property type="match status" value="1"/>
</dbReference>
<comment type="subcellular location">
    <subcellularLocation>
        <location evidence="5">Cytoplasm</location>
    </subcellularLocation>
</comment>
<gene>
    <name evidence="5 8" type="primary">rimM</name>
    <name evidence="8" type="ORF">GCM10010982_39430</name>
</gene>
<comment type="similarity">
    <text evidence="5">Belongs to the RimM family.</text>
</comment>
<dbReference type="InterPro" id="IPR009000">
    <property type="entry name" value="Transl_B-barrel_sf"/>
</dbReference>
<evidence type="ECO:0000259" key="7">
    <source>
        <dbReference type="Pfam" id="PF05239"/>
    </source>
</evidence>
<dbReference type="PANTHER" id="PTHR33692:SF1">
    <property type="entry name" value="RIBOSOME MATURATION FACTOR RIMM"/>
    <property type="match status" value="1"/>
</dbReference>
<dbReference type="Proteomes" id="UP000606935">
    <property type="component" value="Unassembled WGS sequence"/>
</dbReference>
<evidence type="ECO:0000256" key="3">
    <source>
        <dbReference type="ARBA" id="ARBA00022552"/>
    </source>
</evidence>
<dbReference type="InterPro" id="IPR027275">
    <property type="entry name" value="PRC-brl_dom"/>
</dbReference>
<dbReference type="GO" id="GO:0005840">
    <property type="term" value="C:ribosome"/>
    <property type="evidence" value="ECO:0007669"/>
    <property type="project" value="InterPro"/>
</dbReference>
<keyword evidence="2 5" id="KW-0690">Ribosome biogenesis</keyword>
<dbReference type="EMBL" id="BMLS01000009">
    <property type="protein sequence ID" value="GGO75085.1"/>
    <property type="molecule type" value="Genomic_DNA"/>
</dbReference>
<dbReference type="GO" id="GO:0005737">
    <property type="term" value="C:cytoplasm"/>
    <property type="evidence" value="ECO:0007669"/>
    <property type="project" value="UniProtKB-SubCell"/>
</dbReference>
<dbReference type="Pfam" id="PF01782">
    <property type="entry name" value="RimM"/>
    <property type="match status" value="1"/>
</dbReference>
<accession>A0A917Z7M3</accession>
<reference evidence="8" key="1">
    <citation type="journal article" date="2014" name="Int. J. Syst. Evol. Microbiol.">
        <title>Complete genome sequence of Corynebacterium casei LMG S-19264T (=DSM 44701T), isolated from a smear-ripened cheese.</title>
        <authorList>
            <consortium name="US DOE Joint Genome Institute (JGI-PGF)"/>
            <person name="Walter F."/>
            <person name="Albersmeier A."/>
            <person name="Kalinowski J."/>
            <person name="Ruckert C."/>
        </authorList>
    </citation>
    <scope>NUCLEOTIDE SEQUENCE</scope>
    <source>
        <strain evidence="8">CGMCC 1.7086</strain>
    </source>
</reference>
<keyword evidence="4 5" id="KW-0143">Chaperone</keyword>
<keyword evidence="3 5" id="KW-0698">rRNA processing</keyword>
<dbReference type="GO" id="GO:0006364">
    <property type="term" value="P:rRNA processing"/>
    <property type="evidence" value="ECO:0007669"/>
    <property type="project" value="UniProtKB-UniRule"/>
</dbReference>
<reference evidence="8" key="2">
    <citation type="submission" date="2020-09" db="EMBL/GenBank/DDBJ databases">
        <authorList>
            <person name="Sun Q."/>
            <person name="Zhou Y."/>
        </authorList>
    </citation>
    <scope>NUCLEOTIDE SEQUENCE</scope>
    <source>
        <strain evidence="8">CGMCC 1.7086</strain>
    </source>
</reference>
<comment type="caution">
    <text evidence="8">The sequence shown here is derived from an EMBL/GenBank/DDBJ whole genome shotgun (WGS) entry which is preliminary data.</text>
</comment>
<dbReference type="SUPFAM" id="SSF50447">
    <property type="entry name" value="Translation proteins"/>
    <property type="match status" value="1"/>
</dbReference>
<dbReference type="InterPro" id="IPR011961">
    <property type="entry name" value="RimM"/>
</dbReference>
<dbReference type="PANTHER" id="PTHR33692">
    <property type="entry name" value="RIBOSOME MATURATION FACTOR RIMM"/>
    <property type="match status" value="1"/>
</dbReference>
<comment type="function">
    <text evidence="5">An accessory protein needed during the final step in the assembly of 30S ribosomal subunit, possibly for assembly of the head region. Essential for efficient processing of 16S rRNA. May be needed both before and after RbfA during the maturation of 16S rRNA. It has affinity for free ribosomal 30S subunits but not for 70S ribosomes.</text>
</comment>
<dbReference type="RefSeq" id="WP_188699198.1">
    <property type="nucleotide sequence ID" value="NZ_BMLS01000009.1"/>
</dbReference>
<keyword evidence="1 5" id="KW-0963">Cytoplasm</keyword>
<evidence type="ECO:0000256" key="5">
    <source>
        <dbReference type="HAMAP-Rule" id="MF_00014"/>
    </source>
</evidence>
<feature type="domain" description="PRC-barrel" evidence="7">
    <location>
        <begin position="98"/>
        <end position="171"/>
    </location>
</feature>
<evidence type="ECO:0000256" key="2">
    <source>
        <dbReference type="ARBA" id="ARBA00022517"/>
    </source>
</evidence>
<dbReference type="Pfam" id="PF05239">
    <property type="entry name" value="PRC"/>
    <property type="match status" value="1"/>
</dbReference>
<evidence type="ECO:0000313" key="9">
    <source>
        <dbReference type="Proteomes" id="UP000606935"/>
    </source>
</evidence>
<dbReference type="InterPro" id="IPR002676">
    <property type="entry name" value="RimM_N"/>
</dbReference>
<evidence type="ECO:0000313" key="8">
    <source>
        <dbReference type="EMBL" id="GGO75085.1"/>
    </source>
</evidence>
<dbReference type="InterPro" id="IPR011033">
    <property type="entry name" value="PRC_barrel-like_sf"/>
</dbReference>
<organism evidence="8 9">
    <name type="scientific">Bowmanella pacifica</name>
    <dbReference type="NCBI Taxonomy" id="502051"/>
    <lineage>
        <taxon>Bacteria</taxon>
        <taxon>Pseudomonadati</taxon>
        <taxon>Pseudomonadota</taxon>
        <taxon>Gammaproteobacteria</taxon>
        <taxon>Alteromonadales</taxon>
        <taxon>Alteromonadaceae</taxon>
        <taxon>Bowmanella</taxon>
    </lineage>
</organism>
<evidence type="ECO:0000256" key="4">
    <source>
        <dbReference type="ARBA" id="ARBA00023186"/>
    </source>
</evidence>
<dbReference type="SUPFAM" id="SSF50346">
    <property type="entry name" value="PRC-barrel domain"/>
    <property type="match status" value="1"/>
</dbReference>
<evidence type="ECO:0000259" key="6">
    <source>
        <dbReference type="Pfam" id="PF01782"/>
    </source>
</evidence>
<name>A0A917Z7M3_9ALTE</name>
<dbReference type="GO" id="GO:0042274">
    <property type="term" value="P:ribosomal small subunit biogenesis"/>
    <property type="evidence" value="ECO:0007669"/>
    <property type="project" value="UniProtKB-UniRule"/>
</dbReference>
<keyword evidence="9" id="KW-1185">Reference proteome</keyword>
<proteinExistence type="inferred from homology"/>
<sequence>MSDASETLVVGKIGAPYGVKGWVKITSYTDQPEGIFDYAPWLLKSEGGLKELKVDQWREHNKGLIAKLAGVDDRDAVDRLKNLEIVISAEQLPELEEGDFYWRDLVGMQVVTEKGYNLGTVRELFETGSNDVLVVKANINDAFGQKERMIPYLIDQVVKKVDPAAKTITVDWEPDF</sequence>
<dbReference type="AlphaFoldDB" id="A0A917Z7M3"/>
<dbReference type="HAMAP" id="MF_00014">
    <property type="entry name" value="Ribosome_mat_RimM"/>
    <property type="match status" value="1"/>
</dbReference>
<comment type="subunit">
    <text evidence="5">Binds ribosomal protein uS19.</text>
</comment>
<evidence type="ECO:0000256" key="1">
    <source>
        <dbReference type="ARBA" id="ARBA00022490"/>
    </source>
</evidence>
<comment type="domain">
    <text evidence="5">The PRC barrel domain binds ribosomal protein uS19.</text>
</comment>
<protein>
    <recommendedName>
        <fullName evidence="5">Ribosome maturation factor RimM</fullName>
    </recommendedName>
</protein>
<dbReference type="Gene3D" id="2.40.30.60">
    <property type="entry name" value="RimM"/>
    <property type="match status" value="1"/>
</dbReference>
<dbReference type="InterPro" id="IPR036976">
    <property type="entry name" value="RimM_N_sf"/>
</dbReference>
<dbReference type="NCBIfam" id="TIGR02273">
    <property type="entry name" value="16S_RimM"/>
    <property type="match status" value="1"/>
</dbReference>
<feature type="domain" description="RimM N-terminal" evidence="6">
    <location>
        <begin position="9"/>
        <end position="90"/>
    </location>
</feature>